<protein>
    <submittedName>
        <fullName evidence="1">Uncharacterized protein</fullName>
    </submittedName>
</protein>
<sequence>DFMKPYQENDNIMSYVDIKMDSSAIIPKNFLLLYDQTLIRDKALEGLDLPIRQRESIANSPILTLSRKCPRDSINELT</sequence>
<organism evidence="1 2">
    <name type="scientific">Parasponia andersonii</name>
    <name type="common">Sponia andersonii</name>
    <dbReference type="NCBI Taxonomy" id="3476"/>
    <lineage>
        <taxon>Eukaryota</taxon>
        <taxon>Viridiplantae</taxon>
        <taxon>Streptophyta</taxon>
        <taxon>Embryophyta</taxon>
        <taxon>Tracheophyta</taxon>
        <taxon>Spermatophyta</taxon>
        <taxon>Magnoliopsida</taxon>
        <taxon>eudicotyledons</taxon>
        <taxon>Gunneridae</taxon>
        <taxon>Pentapetalae</taxon>
        <taxon>rosids</taxon>
        <taxon>fabids</taxon>
        <taxon>Rosales</taxon>
        <taxon>Cannabaceae</taxon>
        <taxon>Parasponia</taxon>
    </lineage>
</organism>
<evidence type="ECO:0000313" key="2">
    <source>
        <dbReference type="Proteomes" id="UP000237105"/>
    </source>
</evidence>
<dbReference type="OrthoDB" id="10401279at2759"/>
<dbReference type="AlphaFoldDB" id="A0A2P5A927"/>
<reference evidence="2" key="1">
    <citation type="submission" date="2016-06" db="EMBL/GenBank/DDBJ databases">
        <title>Parallel loss of symbiosis genes in relatives of nitrogen-fixing non-legume Parasponia.</title>
        <authorList>
            <person name="Van Velzen R."/>
            <person name="Holmer R."/>
            <person name="Bu F."/>
            <person name="Rutten L."/>
            <person name="Van Zeijl A."/>
            <person name="Liu W."/>
            <person name="Santuari L."/>
            <person name="Cao Q."/>
            <person name="Sharma T."/>
            <person name="Shen D."/>
            <person name="Roswanjaya Y."/>
            <person name="Wardhani T."/>
            <person name="Kalhor M.S."/>
            <person name="Jansen J."/>
            <person name="Van den Hoogen J."/>
            <person name="Gungor B."/>
            <person name="Hartog M."/>
            <person name="Hontelez J."/>
            <person name="Verver J."/>
            <person name="Yang W.-C."/>
            <person name="Schijlen E."/>
            <person name="Repin R."/>
            <person name="Schilthuizen M."/>
            <person name="Schranz E."/>
            <person name="Heidstra R."/>
            <person name="Miyata K."/>
            <person name="Fedorova E."/>
            <person name="Kohlen W."/>
            <person name="Bisseling T."/>
            <person name="Smit S."/>
            <person name="Geurts R."/>
        </authorList>
    </citation>
    <scope>NUCLEOTIDE SEQUENCE [LARGE SCALE GENOMIC DNA]</scope>
    <source>
        <strain evidence="2">cv. WU1-14</strain>
    </source>
</reference>
<dbReference type="Proteomes" id="UP000237105">
    <property type="component" value="Unassembled WGS sequence"/>
</dbReference>
<accession>A0A2P5A927</accession>
<keyword evidence="2" id="KW-1185">Reference proteome</keyword>
<feature type="non-terminal residue" evidence="1">
    <location>
        <position position="1"/>
    </location>
</feature>
<dbReference type="EMBL" id="JXTB01000761">
    <property type="protein sequence ID" value="PON33041.1"/>
    <property type="molecule type" value="Genomic_DNA"/>
</dbReference>
<evidence type="ECO:0000313" key="1">
    <source>
        <dbReference type="EMBL" id="PON33041.1"/>
    </source>
</evidence>
<comment type="caution">
    <text evidence="1">The sequence shown here is derived from an EMBL/GenBank/DDBJ whole genome shotgun (WGS) entry which is preliminary data.</text>
</comment>
<gene>
    <name evidence="1" type="ORF">PanWU01x14_356180</name>
</gene>
<name>A0A2P5A927_PARAD</name>
<proteinExistence type="predicted"/>